<dbReference type="AlphaFoldDB" id="A0A7R9L4J0"/>
<organism evidence="1">
    <name type="scientific">Medioppia subpectinata</name>
    <dbReference type="NCBI Taxonomy" id="1979941"/>
    <lineage>
        <taxon>Eukaryota</taxon>
        <taxon>Metazoa</taxon>
        <taxon>Ecdysozoa</taxon>
        <taxon>Arthropoda</taxon>
        <taxon>Chelicerata</taxon>
        <taxon>Arachnida</taxon>
        <taxon>Acari</taxon>
        <taxon>Acariformes</taxon>
        <taxon>Sarcoptiformes</taxon>
        <taxon>Oribatida</taxon>
        <taxon>Brachypylina</taxon>
        <taxon>Oppioidea</taxon>
        <taxon>Oppiidae</taxon>
        <taxon>Medioppia</taxon>
    </lineage>
</organism>
<accession>A0A7R9L4J0</accession>
<evidence type="ECO:0000313" key="1">
    <source>
        <dbReference type="EMBL" id="CAD7634770.1"/>
    </source>
</evidence>
<proteinExistence type="predicted"/>
<sequence length="223" mass="25999">MSSHTSGKQLSDRLMDTLEDSMAKMFATDYVQKILMTGEMSDENIRYAKVYWKRSKELALVAIELLKRAYSVATNEGDRKIVDQWVKTVPEELAAYYQRFEQKLGGIGSDVKIQAIDETMIDYTLMHNREMKRGSFVRMMVTQLVGNWHVLRVHQYLKRQPLYRPNPMVTYFLFTEFPIETYVSLLKNMIDSNGGQISPPEELELIQLAKETMDLDMKIHLNL</sequence>
<reference evidence="1" key="1">
    <citation type="submission" date="2020-11" db="EMBL/GenBank/DDBJ databases">
        <authorList>
            <person name="Tran Van P."/>
        </authorList>
    </citation>
    <scope>NUCLEOTIDE SEQUENCE</scope>
</reference>
<name>A0A7R9L4J0_9ACAR</name>
<dbReference type="Proteomes" id="UP000759131">
    <property type="component" value="Unassembled WGS sequence"/>
</dbReference>
<gene>
    <name evidence="1" type="ORF">OSB1V03_LOCUS15164</name>
</gene>
<protein>
    <submittedName>
        <fullName evidence="1">Uncharacterized protein</fullName>
    </submittedName>
</protein>
<keyword evidence="2" id="KW-1185">Reference proteome</keyword>
<dbReference type="EMBL" id="OC869868">
    <property type="protein sequence ID" value="CAD7634770.1"/>
    <property type="molecule type" value="Genomic_DNA"/>
</dbReference>
<dbReference type="EMBL" id="CAJPIZ010015293">
    <property type="protein sequence ID" value="CAG2115200.1"/>
    <property type="molecule type" value="Genomic_DNA"/>
</dbReference>
<evidence type="ECO:0000313" key="2">
    <source>
        <dbReference type="Proteomes" id="UP000759131"/>
    </source>
</evidence>